<evidence type="ECO:0000313" key="3">
    <source>
        <dbReference type="EMBL" id="HFH30230.1"/>
    </source>
</evidence>
<dbReference type="SUPFAM" id="SSF64005">
    <property type="entry name" value="Undecaprenyl diphosphate synthase"/>
    <property type="match status" value="1"/>
</dbReference>
<comment type="subunit">
    <text evidence="2">Homodimer.</text>
</comment>
<dbReference type="InterPro" id="IPR036424">
    <property type="entry name" value="UPP_synth-like_sf"/>
</dbReference>
<feature type="binding site" evidence="2">
    <location>
        <begin position="185"/>
        <end position="187"/>
    </location>
    <ligand>
        <name>substrate</name>
    </ligand>
</feature>
<feature type="active site" description="Proton acceptor" evidence="2">
    <location>
        <position position="63"/>
    </location>
</feature>
<feature type="binding site" evidence="2">
    <location>
        <position position="66"/>
    </location>
    <ligand>
        <name>substrate</name>
    </ligand>
</feature>
<sequence>MTTSNMPAHVGIIMDGNGRWAQHRNMARTQGHIEGLKAAKRIVKAASDMGISYLTFYTFSTENWKRTKEEVGFIMGLVKKYLMAEFDFYNENKIRIRFTGNLEGLPPDIAQEVMQVCDKTACFTGLSVILALNYGGRDEIVRAVRKITQKGIALSEITEDTLRQHLDNPDVPDPDLIIRTASELRSSNFLLWESAYSEFYFSDKLWPDWDEEDLKNAIISYKNRKRRFGGITA</sequence>
<comment type="similarity">
    <text evidence="2">Belongs to the UPP synthase family.</text>
</comment>
<feature type="binding site" evidence="2">
    <location>
        <position position="179"/>
    </location>
    <ligand>
        <name>substrate</name>
    </ligand>
</feature>
<feature type="binding site" evidence="2">
    <location>
        <begin position="16"/>
        <end position="19"/>
    </location>
    <ligand>
        <name>substrate</name>
    </ligand>
</feature>
<dbReference type="FunFam" id="3.40.1180.10:FF:000001">
    <property type="entry name" value="(2E,6E)-farnesyl-diphosphate-specific ditrans,polycis-undecaprenyl-diphosphate synthase"/>
    <property type="match status" value="1"/>
</dbReference>
<dbReference type="InterPro" id="IPR001441">
    <property type="entry name" value="UPP_synth-like"/>
</dbReference>
<dbReference type="HAMAP" id="MF_01139">
    <property type="entry name" value="ISPT"/>
    <property type="match status" value="1"/>
</dbReference>
<evidence type="ECO:0000256" key="1">
    <source>
        <dbReference type="ARBA" id="ARBA00022679"/>
    </source>
</evidence>
<feature type="binding site" evidence="2">
    <location>
        <position position="64"/>
    </location>
    <ligand>
        <name>substrate</name>
    </ligand>
</feature>
<proteinExistence type="inferred from homology"/>
<dbReference type="EC" id="2.5.1.-" evidence="2"/>
<dbReference type="CDD" id="cd00475">
    <property type="entry name" value="Cis_IPPS"/>
    <property type="match status" value="1"/>
</dbReference>
<keyword evidence="2" id="KW-0460">Magnesium</keyword>
<dbReference type="Pfam" id="PF01255">
    <property type="entry name" value="Prenyltransf"/>
    <property type="match status" value="1"/>
</dbReference>
<feature type="binding site" evidence="2">
    <location>
        <position position="198"/>
    </location>
    <ligand>
        <name>Mg(2+)</name>
        <dbReference type="ChEBI" id="CHEBI:18420"/>
    </ligand>
</feature>
<feature type="binding site" evidence="2">
    <location>
        <begin position="60"/>
        <end position="62"/>
    </location>
    <ligand>
        <name>substrate</name>
    </ligand>
</feature>
<comment type="cofactor">
    <cofactor evidence="2">
        <name>Mg(2+)</name>
        <dbReference type="ChEBI" id="CHEBI:18420"/>
    </cofactor>
    <text evidence="2">Binds 2 magnesium ions per subunit.</text>
</comment>
<dbReference type="PANTHER" id="PTHR10291">
    <property type="entry name" value="DEHYDRODOLICHYL DIPHOSPHATE SYNTHASE FAMILY MEMBER"/>
    <property type="match status" value="1"/>
</dbReference>
<dbReference type="NCBIfam" id="TIGR00055">
    <property type="entry name" value="uppS"/>
    <property type="match status" value="1"/>
</dbReference>
<comment type="function">
    <text evidence="2">Catalyzes the condensation of isopentenyl diphosphate (IPP) with allylic pyrophosphates generating different type of terpenoids.</text>
</comment>
<protein>
    <recommendedName>
        <fullName evidence="2">Isoprenyl transferase</fullName>
        <ecNumber evidence="2">2.5.1.-</ecNumber>
    </recommendedName>
</protein>
<gene>
    <name evidence="3" type="primary">uppS</name>
    <name evidence="3" type="ORF">ENS59_12115</name>
</gene>
<feature type="active site" evidence="2">
    <location>
        <position position="15"/>
    </location>
</feature>
<dbReference type="EMBL" id="DSVL01000371">
    <property type="protein sequence ID" value="HFH30230.1"/>
    <property type="molecule type" value="Genomic_DNA"/>
</dbReference>
<dbReference type="Gene3D" id="3.40.1180.10">
    <property type="entry name" value="Decaprenyl diphosphate synthase-like"/>
    <property type="match status" value="1"/>
</dbReference>
<dbReference type="GO" id="GO:0045547">
    <property type="term" value="F:ditrans,polycis-polyprenyl diphosphate synthase [(2E,6E)-farnesyl diphosphate specific] activity"/>
    <property type="evidence" value="ECO:0007669"/>
    <property type="project" value="TreeGrafter"/>
</dbReference>
<dbReference type="GO" id="GO:0016094">
    <property type="term" value="P:polyprenol biosynthetic process"/>
    <property type="evidence" value="ECO:0007669"/>
    <property type="project" value="TreeGrafter"/>
</dbReference>
<name>A0A7C3EE27_9SPIR</name>
<dbReference type="GO" id="GO:0000287">
    <property type="term" value="F:magnesium ion binding"/>
    <property type="evidence" value="ECO:0007669"/>
    <property type="project" value="UniProtKB-UniRule"/>
</dbReference>
<evidence type="ECO:0000256" key="2">
    <source>
        <dbReference type="HAMAP-Rule" id="MF_01139"/>
    </source>
</evidence>
<comment type="caution">
    <text evidence="3">The sequence shown here is derived from an EMBL/GenBank/DDBJ whole genome shotgun (WGS) entry which is preliminary data.</text>
</comment>
<reference evidence="3" key="1">
    <citation type="journal article" date="2020" name="mSystems">
        <title>Genome- and Community-Level Interaction Insights into Carbon Utilization and Element Cycling Functions of Hydrothermarchaeota in Hydrothermal Sediment.</title>
        <authorList>
            <person name="Zhou Z."/>
            <person name="Liu Y."/>
            <person name="Xu W."/>
            <person name="Pan J."/>
            <person name="Luo Z.H."/>
            <person name="Li M."/>
        </authorList>
    </citation>
    <scope>NUCLEOTIDE SEQUENCE [LARGE SCALE GENOMIC DNA]</scope>
    <source>
        <strain evidence="3">SpSt-503</strain>
    </source>
</reference>
<accession>A0A7C3EE27</accession>
<keyword evidence="1 2" id="KW-0808">Transferase</keyword>
<organism evidence="3">
    <name type="scientific">Gracilinema caldarium</name>
    <dbReference type="NCBI Taxonomy" id="215591"/>
    <lineage>
        <taxon>Bacteria</taxon>
        <taxon>Pseudomonadati</taxon>
        <taxon>Spirochaetota</taxon>
        <taxon>Spirochaetia</taxon>
        <taxon>Spirochaetales</taxon>
        <taxon>Breznakiellaceae</taxon>
        <taxon>Gracilinema</taxon>
    </lineage>
</organism>
<feature type="binding site" evidence="2">
    <location>
        <position position="28"/>
    </location>
    <ligand>
        <name>substrate</name>
    </ligand>
</feature>
<dbReference type="PANTHER" id="PTHR10291:SF0">
    <property type="entry name" value="DEHYDRODOLICHYL DIPHOSPHATE SYNTHASE 2"/>
    <property type="match status" value="1"/>
</dbReference>
<feature type="binding site" evidence="2">
    <location>
        <position position="20"/>
    </location>
    <ligand>
        <name>substrate</name>
    </ligand>
</feature>
<feature type="binding site" evidence="2">
    <location>
        <position position="15"/>
    </location>
    <ligand>
        <name>Mg(2+)</name>
        <dbReference type="ChEBI" id="CHEBI:18420"/>
    </ligand>
</feature>
<keyword evidence="2" id="KW-0479">Metal-binding</keyword>
<dbReference type="AlphaFoldDB" id="A0A7C3EE27"/>
<feature type="binding site" evidence="2">
    <location>
        <position position="32"/>
    </location>
    <ligand>
        <name>substrate</name>
    </ligand>
</feature>